<evidence type="ECO:0000313" key="3">
    <source>
        <dbReference type="Proteomes" id="UP000321258"/>
    </source>
</evidence>
<protein>
    <submittedName>
        <fullName evidence="2">Uncharacterized protein</fullName>
    </submittedName>
</protein>
<reference evidence="2 3" key="1">
    <citation type="submission" date="2019-07" db="EMBL/GenBank/DDBJ databases">
        <title>Whole genome shotgun sequence of Methylobacterium haplocladii NBRC 107714.</title>
        <authorList>
            <person name="Hosoyama A."/>
            <person name="Uohara A."/>
            <person name="Ohji S."/>
            <person name="Ichikawa N."/>
        </authorList>
    </citation>
    <scope>NUCLEOTIDE SEQUENCE [LARGE SCALE GENOMIC DNA]</scope>
    <source>
        <strain evidence="2 3">NBRC 107714</strain>
    </source>
</reference>
<dbReference type="AlphaFoldDB" id="A0A512IQS8"/>
<dbReference type="RefSeq" id="WP_170249185.1">
    <property type="nucleotide sequence ID" value="NZ_BJZT01000025.1"/>
</dbReference>
<sequence>MLATALVALVLLFALQGLLVVKLADKLTANAATSRDGRNGNLQDAGRYAQLA</sequence>
<dbReference type="EMBL" id="BJZT01000025">
    <property type="protein sequence ID" value="GEO99978.1"/>
    <property type="molecule type" value="Genomic_DNA"/>
</dbReference>
<organism evidence="2 3">
    <name type="scientific">Methylobacterium haplocladii</name>
    <dbReference type="NCBI Taxonomy" id="1176176"/>
    <lineage>
        <taxon>Bacteria</taxon>
        <taxon>Pseudomonadati</taxon>
        <taxon>Pseudomonadota</taxon>
        <taxon>Alphaproteobacteria</taxon>
        <taxon>Hyphomicrobiales</taxon>
        <taxon>Methylobacteriaceae</taxon>
        <taxon>Methylobacterium</taxon>
    </lineage>
</organism>
<feature type="region of interest" description="Disordered" evidence="1">
    <location>
        <begin position="33"/>
        <end position="52"/>
    </location>
</feature>
<evidence type="ECO:0000313" key="2">
    <source>
        <dbReference type="EMBL" id="GEO99978.1"/>
    </source>
</evidence>
<name>A0A512IQS8_9HYPH</name>
<accession>A0A512IQS8</accession>
<gene>
    <name evidence="2" type="ORF">MHA02_23660</name>
</gene>
<keyword evidence="3" id="KW-1185">Reference proteome</keyword>
<evidence type="ECO:0000256" key="1">
    <source>
        <dbReference type="SAM" id="MobiDB-lite"/>
    </source>
</evidence>
<proteinExistence type="predicted"/>
<comment type="caution">
    <text evidence="2">The sequence shown here is derived from an EMBL/GenBank/DDBJ whole genome shotgun (WGS) entry which is preliminary data.</text>
</comment>
<dbReference type="Proteomes" id="UP000321258">
    <property type="component" value="Unassembled WGS sequence"/>
</dbReference>